<evidence type="ECO:0000313" key="2">
    <source>
        <dbReference type="EMBL" id="MPC63862.1"/>
    </source>
</evidence>
<keyword evidence="3" id="KW-1185">Reference proteome</keyword>
<organism evidence="2 3">
    <name type="scientific">Portunus trituberculatus</name>
    <name type="common">Swimming crab</name>
    <name type="synonym">Neptunus trituberculatus</name>
    <dbReference type="NCBI Taxonomy" id="210409"/>
    <lineage>
        <taxon>Eukaryota</taxon>
        <taxon>Metazoa</taxon>
        <taxon>Ecdysozoa</taxon>
        <taxon>Arthropoda</taxon>
        <taxon>Crustacea</taxon>
        <taxon>Multicrustacea</taxon>
        <taxon>Malacostraca</taxon>
        <taxon>Eumalacostraca</taxon>
        <taxon>Eucarida</taxon>
        <taxon>Decapoda</taxon>
        <taxon>Pleocyemata</taxon>
        <taxon>Brachyura</taxon>
        <taxon>Eubrachyura</taxon>
        <taxon>Portunoidea</taxon>
        <taxon>Portunidae</taxon>
        <taxon>Portuninae</taxon>
        <taxon>Portunus</taxon>
    </lineage>
</organism>
<evidence type="ECO:0000256" key="1">
    <source>
        <dbReference type="SAM" id="MobiDB-lite"/>
    </source>
</evidence>
<gene>
    <name evidence="2" type="ORF">E2C01_057969</name>
</gene>
<dbReference type="Proteomes" id="UP000324222">
    <property type="component" value="Unassembled WGS sequence"/>
</dbReference>
<dbReference type="AlphaFoldDB" id="A0A5B7GYE3"/>
<sequence length="81" mass="9053">MHCNISRPRHYSSGQNSPQHTKAKTLNTKRTTTLRDQNTWAETLTAQHSRDAGSVNSNEPTKLDTDLENNGIFAVMTVLIT</sequence>
<feature type="region of interest" description="Disordered" evidence="1">
    <location>
        <begin position="1"/>
        <end position="65"/>
    </location>
</feature>
<reference evidence="2 3" key="1">
    <citation type="submission" date="2019-05" db="EMBL/GenBank/DDBJ databases">
        <title>Another draft genome of Portunus trituberculatus and its Hox gene families provides insights of decapod evolution.</title>
        <authorList>
            <person name="Jeong J.-H."/>
            <person name="Song I."/>
            <person name="Kim S."/>
            <person name="Choi T."/>
            <person name="Kim D."/>
            <person name="Ryu S."/>
            <person name="Kim W."/>
        </authorList>
    </citation>
    <scope>NUCLEOTIDE SEQUENCE [LARGE SCALE GENOMIC DNA]</scope>
    <source>
        <tissue evidence="2">Muscle</tissue>
    </source>
</reference>
<proteinExistence type="predicted"/>
<comment type="caution">
    <text evidence="2">The sequence shown here is derived from an EMBL/GenBank/DDBJ whole genome shotgun (WGS) entry which is preliminary data.</text>
</comment>
<accession>A0A5B7GYE3</accession>
<feature type="compositionally biased region" description="Polar residues" evidence="1">
    <location>
        <begin position="36"/>
        <end position="47"/>
    </location>
</feature>
<name>A0A5B7GYE3_PORTR</name>
<protein>
    <submittedName>
        <fullName evidence="2">Uncharacterized protein</fullName>
    </submittedName>
</protein>
<dbReference type="EMBL" id="VSRR010021355">
    <property type="protein sequence ID" value="MPC63862.1"/>
    <property type="molecule type" value="Genomic_DNA"/>
</dbReference>
<evidence type="ECO:0000313" key="3">
    <source>
        <dbReference type="Proteomes" id="UP000324222"/>
    </source>
</evidence>
<feature type="compositionally biased region" description="Low complexity" evidence="1">
    <location>
        <begin position="24"/>
        <end position="35"/>
    </location>
</feature>